<keyword evidence="2" id="KW-1185">Reference proteome</keyword>
<dbReference type="AlphaFoldDB" id="I7A788"/>
<protein>
    <submittedName>
        <fullName evidence="1">Uncharacterized protein</fullName>
    </submittedName>
</protein>
<sequence length="162" mass="17912">MNGVTIGFSGFKNDSDFLTSVAGLIPVVGDLIGGLFSSEDKGYWQGDKFIPGDLTNRINQINEWIKQYGLSWSDVDTKKIESYIYVPAGWQDNIKNYLQTIKAQKQTSGKSNIPESDSAIPYYNPQNIYNEASSIPGRTNSGLDVLPYLVLGGVGLYFLIKK</sequence>
<dbReference type="RefSeq" id="WP_014857181.1">
    <property type="nucleotide sequence ID" value="NC_018178.1"/>
</dbReference>
<evidence type="ECO:0000313" key="2">
    <source>
        <dbReference type="Proteomes" id="UP000009011"/>
    </source>
</evidence>
<evidence type="ECO:0000313" key="1">
    <source>
        <dbReference type="EMBL" id="AFN75751.1"/>
    </source>
</evidence>
<dbReference type="EMBL" id="CP003557">
    <property type="protein sequence ID" value="AFN75751.1"/>
    <property type="molecule type" value="Genomic_DNA"/>
</dbReference>
<dbReference type="HOGENOM" id="CLU_1633444_0_0_10"/>
<dbReference type="Proteomes" id="UP000009011">
    <property type="component" value="Chromosome"/>
</dbReference>
<accession>I7A788</accession>
<reference evidence="1 2" key="1">
    <citation type="journal article" date="2013" name="PLoS ONE">
        <title>Genomic analysis of Melioribacter roseus, facultatively anaerobic organotrophic bacterium representing a novel deep lineage within Bacteriodetes/Chlorobi group.</title>
        <authorList>
            <person name="Kadnikov V.V."/>
            <person name="Mardanov A.V."/>
            <person name="Podosokorskaya O.A."/>
            <person name="Gavrilov S.N."/>
            <person name="Kublanov I.V."/>
            <person name="Beletsky A.V."/>
            <person name="Bonch-Osmolovskaya E.A."/>
            <person name="Ravin N.V."/>
        </authorList>
    </citation>
    <scope>NUCLEOTIDE SEQUENCE [LARGE SCALE GENOMIC DNA]</scope>
    <source>
        <strain evidence="2">JCM 17771 / P3M-2</strain>
    </source>
</reference>
<proteinExistence type="predicted"/>
<organism evidence="1 2">
    <name type="scientific">Melioribacter roseus (strain DSM 23840 / JCM 17771 / VKM B-2668 / P3M-2)</name>
    <dbReference type="NCBI Taxonomy" id="1191523"/>
    <lineage>
        <taxon>Bacteria</taxon>
        <taxon>Pseudomonadati</taxon>
        <taxon>Ignavibacteriota</taxon>
        <taxon>Ignavibacteria</taxon>
        <taxon>Ignavibacteriales</taxon>
        <taxon>Melioribacteraceae</taxon>
        <taxon>Melioribacter</taxon>
    </lineage>
</organism>
<gene>
    <name evidence="1" type="ordered locus">MROS_2521</name>
</gene>
<name>I7A788_MELRP</name>
<dbReference type="KEGG" id="mro:MROS_2521"/>